<gene>
    <name evidence="3" type="ORF">UFOPK1722_00006</name>
</gene>
<name>A0A6J6DJR7_9ZZZZ</name>
<dbReference type="InterPro" id="IPR002878">
    <property type="entry name" value="ChsH2_C"/>
</dbReference>
<dbReference type="PANTHER" id="PTHR34075">
    <property type="entry name" value="BLR3430 PROTEIN"/>
    <property type="match status" value="1"/>
</dbReference>
<evidence type="ECO:0000313" key="3">
    <source>
        <dbReference type="EMBL" id="CAB4564442.1"/>
    </source>
</evidence>
<reference evidence="3" key="1">
    <citation type="submission" date="2020-05" db="EMBL/GenBank/DDBJ databases">
        <authorList>
            <person name="Chiriac C."/>
            <person name="Salcher M."/>
            <person name="Ghai R."/>
            <person name="Kavagutti S V."/>
        </authorList>
    </citation>
    <scope>NUCLEOTIDE SEQUENCE</scope>
</reference>
<feature type="domain" description="ChsH2 rubredoxin-like zinc ribbon" evidence="2">
    <location>
        <begin position="23"/>
        <end position="57"/>
    </location>
</feature>
<dbReference type="InterPro" id="IPR052513">
    <property type="entry name" value="Thioester_dehydratase-like"/>
</dbReference>
<accession>A0A6J6DJR7</accession>
<sequence>MSVSAAGGVARVPAVEGWFTLDDEPHLIGCRCAACGTYVFPPRSGACPNPNCDSEDLVPTPLSRVGTVWSYTENQYAPPPPYRAAEPFEPYALAAVQLEEEGIIVLGQVPKGIMAADLKVGMPMQLETDVLYREVVDGVDTEFMVYVWAPAGPTAAKSIGGGS</sequence>
<evidence type="ECO:0000259" key="2">
    <source>
        <dbReference type="Pfam" id="PF12172"/>
    </source>
</evidence>
<dbReference type="Pfam" id="PF12172">
    <property type="entry name" value="zf-ChsH2"/>
    <property type="match status" value="1"/>
</dbReference>
<dbReference type="EMBL" id="CAEZTS010000001">
    <property type="protein sequence ID" value="CAB4564442.1"/>
    <property type="molecule type" value="Genomic_DNA"/>
</dbReference>
<proteinExistence type="predicted"/>
<dbReference type="InterPro" id="IPR012340">
    <property type="entry name" value="NA-bd_OB-fold"/>
</dbReference>
<dbReference type="PANTHER" id="PTHR34075:SF5">
    <property type="entry name" value="BLR3430 PROTEIN"/>
    <property type="match status" value="1"/>
</dbReference>
<evidence type="ECO:0000259" key="1">
    <source>
        <dbReference type="Pfam" id="PF01796"/>
    </source>
</evidence>
<dbReference type="AlphaFoldDB" id="A0A6J6DJR7"/>
<dbReference type="SUPFAM" id="SSF50249">
    <property type="entry name" value="Nucleic acid-binding proteins"/>
    <property type="match status" value="1"/>
</dbReference>
<feature type="domain" description="ChsH2 C-terminal OB-fold" evidence="1">
    <location>
        <begin position="61"/>
        <end position="128"/>
    </location>
</feature>
<dbReference type="InterPro" id="IPR022002">
    <property type="entry name" value="ChsH2_Znr"/>
</dbReference>
<organism evidence="3">
    <name type="scientific">freshwater metagenome</name>
    <dbReference type="NCBI Taxonomy" id="449393"/>
    <lineage>
        <taxon>unclassified sequences</taxon>
        <taxon>metagenomes</taxon>
        <taxon>ecological metagenomes</taxon>
    </lineage>
</organism>
<dbReference type="Pfam" id="PF01796">
    <property type="entry name" value="OB_ChsH2_C"/>
    <property type="match status" value="1"/>
</dbReference>
<protein>
    <submittedName>
        <fullName evidence="3">Unannotated protein</fullName>
    </submittedName>
</protein>